<sequence length="791" mass="88821">MADASSGDSTAAAHDLNVDNNQHVAVPLDAQESATTFQSTISTNLPLRQSRHPVGAVQPKIHDVTEKFTRACSALEVGQLIKDDYFTLFESIGAIEIMDPKMDSGFLQPGETLEDDYDTLVPLLPEEIIGIMDQLLCYEMAWHTGYPLSQTLFTSVYIDKLLWPETKILEDAQFYRGEILHERRPGPLLEVLRAYCLALIKGCDFVIAKITGRDYFEEEDFCTHTYNRVLFVSTPMDVFLRELDAGVEILDDPDLELNDALRKAISSRLELRKDFLRALDLDLPLDQISFSWPPILDSIHTLKSTHQLGKTVPGAFSPKMQRRLASTVPPRPIVELDFKDALEKLQQMAVDCNEATRFINLEADPLEYQSFLWHFTSRSPPLLTYARSYLSTLLFHPDILDTSISLPLADVKALVLSASPVLDPSNWTLSPPRNPLLHKPPRLQFAILIDEFVDRAGQTYLDLWVAMGQNRCRLRRMLTHVIAGWDALQAETSLIDADISAAAAELGMQDSVMEFCLSTWVYHKKLWMIEKVISLGFEQDIYLPDEFAGMYLFLSLVATRRKELLGRVESHYRAYSLRLLAQRRVREKQEVDDAHQYTASLIAEAEATASLGLALARFYMILLYLRLVPIPSRPFSTEKLRYEVRMKPFLALQPPEAPPFDDFKTHTQPYGELASPDAAFAADAANPTSELWSEIDRHIKAAKLAFAEYKKIGVRPAKAEGVEASWNKDVQNALASCVALGLAVTSVKDQVVQHGVGAGKEALGIKVEIPEAGLNQRYADGWVVPGVVKEE</sequence>
<dbReference type="AlphaFoldDB" id="R0IU94"/>
<dbReference type="OrthoDB" id="269405at2759"/>
<proteinExistence type="inferred from homology"/>
<evidence type="ECO:0000313" key="7">
    <source>
        <dbReference type="Proteomes" id="UP000016935"/>
    </source>
</evidence>
<comment type="subcellular location">
    <subcellularLocation>
        <location evidence="1">Cytoplasm</location>
    </subcellularLocation>
</comment>
<evidence type="ECO:0000259" key="4">
    <source>
        <dbReference type="Pfam" id="PF04112"/>
    </source>
</evidence>
<evidence type="ECO:0000256" key="3">
    <source>
        <dbReference type="ARBA" id="ARBA00022490"/>
    </source>
</evidence>
<evidence type="ECO:0000259" key="5">
    <source>
        <dbReference type="Pfam" id="PF25789"/>
    </source>
</evidence>
<keyword evidence="3" id="KW-0963">Cytoplasm</keyword>
<dbReference type="PANTHER" id="PTHR21373:SF0">
    <property type="entry name" value="N-ALPHA-ACETYLTRANSFERASE 35, NATC AUXILIARY SUBUNIT"/>
    <property type="match status" value="1"/>
</dbReference>
<reference evidence="6 7" key="1">
    <citation type="journal article" date="2012" name="PLoS Pathog.">
        <title>Diverse lifestyles and strategies of plant pathogenesis encoded in the genomes of eighteen Dothideomycetes fungi.</title>
        <authorList>
            <person name="Ohm R.A."/>
            <person name="Feau N."/>
            <person name="Henrissat B."/>
            <person name="Schoch C.L."/>
            <person name="Horwitz B.A."/>
            <person name="Barry K.W."/>
            <person name="Condon B.J."/>
            <person name="Copeland A.C."/>
            <person name="Dhillon B."/>
            <person name="Glaser F."/>
            <person name="Hesse C.N."/>
            <person name="Kosti I."/>
            <person name="LaButti K."/>
            <person name="Lindquist E.A."/>
            <person name="Lucas S."/>
            <person name="Salamov A.A."/>
            <person name="Bradshaw R.E."/>
            <person name="Ciuffetti L."/>
            <person name="Hamelin R.C."/>
            <person name="Kema G.H.J."/>
            <person name="Lawrence C."/>
            <person name="Scott J.A."/>
            <person name="Spatafora J.W."/>
            <person name="Turgeon B.G."/>
            <person name="de Wit P.J.G.M."/>
            <person name="Zhong S."/>
            <person name="Goodwin S.B."/>
            <person name="Grigoriev I.V."/>
        </authorList>
    </citation>
    <scope>NUCLEOTIDE SEQUENCE [LARGE SCALE GENOMIC DNA]</scope>
    <source>
        <strain evidence="7">28A</strain>
    </source>
</reference>
<name>R0IU94_EXST2</name>
<dbReference type="InterPro" id="IPR057982">
    <property type="entry name" value="TPR_NAA35"/>
</dbReference>
<dbReference type="PANTHER" id="PTHR21373">
    <property type="entry name" value="GLUCOSE REPRESSIBLE PROTEIN MAK10"/>
    <property type="match status" value="1"/>
</dbReference>
<dbReference type="HOGENOM" id="CLU_011757_0_0_1"/>
<feature type="domain" description="NAA35-like TPR repeats" evidence="5">
    <location>
        <begin position="370"/>
        <end position="732"/>
    </location>
</feature>
<protein>
    <recommendedName>
        <fullName evidence="8">Amino-acid N-acetyltransferase subunit Mak10</fullName>
    </recommendedName>
</protein>
<dbReference type="RefSeq" id="XP_008023766.1">
    <property type="nucleotide sequence ID" value="XM_008025575.1"/>
</dbReference>
<dbReference type="InterPro" id="IPR057983">
    <property type="entry name" value="NAA35-like_N"/>
</dbReference>
<dbReference type="EMBL" id="KB908537">
    <property type="protein sequence ID" value="EOA88380.1"/>
    <property type="molecule type" value="Genomic_DNA"/>
</dbReference>
<accession>R0IU94</accession>
<reference evidence="6 7" key="2">
    <citation type="journal article" date="2013" name="PLoS Genet.">
        <title>Comparative genome structure, secondary metabolite, and effector coding capacity across Cochliobolus pathogens.</title>
        <authorList>
            <person name="Condon B.J."/>
            <person name="Leng Y."/>
            <person name="Wu D."/>
            <person name="Bushley K.E."/>
            <person name="Ohm R.A."/>
            <person name="Otillar R."/>
            <person name="Martin J."/>
            <person name="Schackwitz W."/>
            <person name="Grimwood J."/>
            <person name="MohdZainudin N."/>
            <person name="Xue C."/>
            <person name="Wang R."/>
            <person name="Manning V.A."/>
            <person name="Dhillon B."/>
            <person name="Tu Z.J."/>
            <person name="Steffenson B.J."/>
            <person name="Salamov A."/>
            <person name="Sun H."/>
            <person name="Lowry S."/>
            <person name="LaButti K."/>
            <person name="Han J."/>
            <person name="Copeland A."/>
            <person name="Lindquist E."/>
            <person name="Barry K."/>
            <person name="Schmutz J."/>
            <person name="Baker S.E."/>
            <person name="Ciuffetti L.M."/>
            <person name="Grigoriev I.V."/>
            <person name="Zhong S."/>
            <person name="Turgeon B.G."/>
        </authorList>
    </citation>
    <scope>NUCLEOTIDE SEQUENCE [LARGE SCALE GENOMIC DNA]</scope>
    <source>
        <strain evidence="7">28A</strain>
    </source>
</reference>
<dbReference type="Pfam" id="PF25789">
    <property type="entry name" value="TPR_NAA35"/>
    <property type="match status" value="1"/>
</dbReference>
<dbReference type="eggNOG" id="KOG2343">
    <property type="taxonomic scope" value="Eukaryota"/>
</dbReference>
<dbReference type="Proteomes" id="UP000016935">
    <property type="component" value="Unassembled WGS sequence"/>
</dbReference>
<dbReference type="STRING" id="671987.R0IU94"/>
<evidence type="ECO:0000313" key="6">
    <source>
        <dbReference type="EMBL" id="EOA88380.1"/>
    </source>
</evidence>
<evidence type="ECO:0000256" key="2">
    <source>
        <dbReference type="ARBA" id="ARBA00006289"/>
    </source>
</evidence>
<evidence type="ECO:0008006" key="8">
    <source>
        <dbReference type="Google" id="ProtNLM"/>
    </source>
</evidence>
<dbReference type="Pfam" id="PF04112">
    <property type="entry name" value="Mak10"/>
    <property type="match status" value="1"/>
</dbReference>
<gene>
    <name evidence="6" type="ORF">SETTUDRAFT_46650</name>
</gene>
<evidence type="ECO:0000256" key="1">
    <source>
        <dbReference type="ARBA" id="ARBA00004496"/>
    </source>
</evidence>
<organism evidence="6 7">
    <name type="scientific">Exserohilum turcicum (strain 28A)</name>
    <name type="common">Northern leaf blight fungus</name>
    <name type="synonym">Setosphaeria turcica</name>
    <dbReference type="NCBI Taxonomy" id="671987"/>
    <lineage>
        <taxon>Eukaryota</taxon>
        <taxon>Fungi</taxon>
        <taxon>Dikarya</taxon>
        <taxon>Ascomycota</taxon>
        <taxon>Pezizomycotina</taxon>
        <taxon>Dothideomycetes</taxon>
        <taxon>Pleosporomycetidae</taxon>
        <taxon>Pleosporales</taxon>
        <taxon>Pleosporineae</taxon>
        <taxon>Pleosporaceae</taxon>
        <taxon>Exserohilum</taxon>
    </lineage>
</organism>
<dbReference type="GeneID" id="19405068"/>
<dbReference type="InterPro" id="IPR007244">
    <property type="entry name" value="Naa35_N"/>
</dbReference>
<keyword evidence="7" id="KW-1185">Reference proteome</keyword>
<feature type="domain" description="NAA35-like N-terminal" evidence="4">
    <location>
        <begin position="78"/>
        <end position="237"/>
    </location>
</feature>
<comment type="similarity">
    <text evidence="2">Belongs to the MAK10 family.</text>
</comment>
<dbReference type="GO" id="GO:0031417">
    <property type="term" value="C:NatC complex"/>
    <property type="evidence" value="ECO:0007669"/>
    <property type="project" value="InterPro"/>
</dbReference>